<accession>A0A0F9Y5X2</accession>
<dbReference type="InterPro" id="IPR005119">
    <property type="entry name" value="LysR_subst-bd"/>
</dbReference>
<dbReference type="PANTHER" id="PTHR30419">
    <property type="entry name" value="HTH-TYPE TRANSCRIPTIONAL REGULATOR YBHD"/>
    <property type="match status" value="1"/>
</dbReference>
<dbReference type="InterPro" id="IPR036388">
    <property type="entry name" value="WH-like_DNA-bd_sf"/>
</dbReference>
<evidence type="ECO:0000259" key="5">
    <source>
        <dbReference type="PROSITE" id="PS50931"/>
    </source>
</evidence>
<comment type="similarity">
    <text evidence="1">Belongs to the LysR transcriptional regulatory family.</text>
</comment>
<sequence>MRRFDFVTLKLFISVADEGRLTAAAEREHLALAAVSKRISDLEALVGTTLLYRRPRGVELTPAGQAFLHHARRIMDNIERLQAELSEYGEGVRGHVRIHSNTSAIIAFLPQDLSAFSRLYPEIKIDLQERVSSEIIAAVRDGLTDIGIFAGHVAAPDLQQLSYRQDRLVLMTPIDHPLAGRESIAFNEALAFDFIGLQQDTSLQSLLNEQANLAGKALRMRIQVRSFDAISRMIHHGMGVGVLPEQTIYRELGDLQLKSIPLSDPWAQRELVIGMRRYASLPVTARHLVDHLIQGQEPVSPVGL</sequence>
<evidence type="ECO:0000256" key="4">
    <source>
        <dbReference type="ARBA" id="ARBA00023163"/>
    </source>
</evidence>
<dbReference type="Gene3D" id="1.10.10.10">
    <property type="entry name" value="Winged helix-like DNA-binding domain superfamily/Winged helix DNA-binding domain"/>
    <property type="match status" value="1"/>
</dbReference>
<dbReference type="EMBL" id="LAZR01000013">
    <property type="protein sequence ID" value="KKO07307.1"/>
    <property type="molecule type" value="Genomic_DNA"/>
</dbReference>
<evidence type="ECO:0000256" key="2">
    <source>
        <dbReference type="ARBA" id="ARBA00023015"/>
    </source>
</evidence>
<keyword evidence="4" id="KW-0804">Transcription</keyword>
<dbReference type="Pfam" id="PF00126">
    <property type="entry name" value="HTH_1"/>
    <property type="match status" value="1"/>
</dbReference>
<gene>
    <name evidence="6" type="ORF">LCGC14_0058750</name>
</gene>
<evidence type="ECO:0000256" key="3">
    <source>
        <dbReference type="ARBA" id="ARBA00023125"/>
    </source>
</evidence>
<feature type="domain" description="HTH lysR-type" evidence="5">
    <location>
        <begin position="9"/>
        <end position="61"/>
    </location>
</feature>
<dbReference type="SUPFAM" id="SSF46785">
    <property type="entry name" value="Winged helix' DNA-binding domain"/>
    <property type="match status" value="1"/>
</dbReference>
<dbReference type="GO" id="GO:0003700">
    <property type="term" value="F:DNA-binding transcription factor activity"/>
    <property type="evidence" value="ECO:0007669"/>
    <property type="project" value="InterPro"/>
</dbReference>
<dbReference type="InterPro" id="IPR036390">
    <property type="entry name" value="WH_DNA-bd_sf"/>
</dbReference>
<dbReference type="PANTHER" id="PTHR30419:SF2">
    <property type="entry name" value="LYSR FAMILY TRANSCRIPTIONAL REGULATOR"/>
    <property type="match status" value="1"/>
</dbReference>
<evidence type="ECO:0000256" key="1">
    <source>
        <dbReference type="ARBA" id="ARBA00009437"/>
    </source>
</evidence>
<dbReference type="InterPro" id="IPR000847">
    <property type="entry name" value="LysR_HTH_N"/>
</dbReference>
<dbReference type="GO" id="GO:0003677">
    <property type="term" value="F:DNA binding"/>
    <property type="evidence" value="ECO:0007669"/>
    <property type="project" value="UniProtKB-KW"/>
</dbReference>
<comment type="caution">
    <text evidence="6">The sequence shown here is derived from an EMBL/GenBank/DDBJ whole genome shotgun (WGS) entry which is preliminary data.</text>
</comment>
<dbReference type="Gene3D" id="3.40.190.290">
    <property type="match status" value="1"/>
</dbReference>
<keyword evidence="2" id="KW-0805">Transcription regulation</keyword>
<dbReference type="FunFam" id="1.10.10.10:FF:000001">
    <property type="entry name" value="LysR family transcriptional regulator"/>
    <property type="match status" value="1"/>
</dbReference>
<dbReference type="InterPro" id="IPR050950">
    <property type="entry name" value="HTH-type_LysR_regulators"/>
</dbReference>
<name>A0A0F9Y5X2_9ZZZZ</name>
<keyword evidence="3" id="KW-0238">DNA-binding</keyword>
<dbReference type="PROSITE" id="PS50931">
    <property type="entry name" value="HTH_LYSR"/>
    <property type="match status" value="1"/>
</dbReference>
<protein>
    <recommendedName>
        <fullName evidence="5">HTH lysR-type domain-containing protein</fullName>
    </recommendedName>
</protein>
<dbReference type="GO" id="GO:0005829">
    <property type="term" value="C:cytosol"/>
    <property type="evidence" value="ECO:0007669"/>
    <property type="project" value="TreeGrafter"/>
</dbReference>
<reference evidence="6" key="1">
    <citation type="journal article" date="2015" name="Nature">
        <title>Complex archaea that bridge the gap between prokaryotes and eukaryotes.</title>
        <authorList>
            <person name="Spang A."/>
            <person name="Saw J.H."/>
            <person name="Jorgensen S.L."/>
            <person name="Zaremba-Niedzwiedzka K."/>
            <person name="Martijn J."/>
            <person name="Lind A.E."/>
            <person name="van Eijk R."/>
            <person name="Schleper C."/>
            <person name="Guy L."/>
            <person name="Ettema T.J."/>
        </authorList>
    </citation>
    <scope>NUCLEOTIDE SEQUENCE</scope>
</reference>
<evidence type="ECO:0000313" key="6">
    <source>
        <dbReference type="EMBL" id="KKO07307.1"/>
    </source>
</evidence>
<organism evidence="6">
    <name type="scientific">marine sediment metagenome</name>
    <dbReference type="NCBI Taxonomy" id="412755"/>
    <lineage>
        <taxon>unclassified sequences</taxon>
        <taxon>metagenomes</taxon>
        <taxon>ecological metagenomes</taxon>
    </lineage>
</organism>
<dbReference type="AlphaFoldDB" id="A0A0F9Y5X2"/>
<dbReference type="SUPFAM" id="SSF53850">
    <property type="entry name" value="Periplasmic binding protein-like II"/>
    <property type="match status" value="1"/>
</dbReference>
<dbReference type="Pfam" id="PF03466">
    <property type="entry name" value="LysR_substrate"/>
    <property type="match status" value="1"/>
</dbReference>
<dbReference type="CDD" id="cd08421">
    <property type="entry name" value="PBP2_LTTR_like_1"/>
    <property type="match status" value="1"/>
</dbReference>
<proteinExistence type="inferred from homology"/>